<gene>
    <name evidence="12" type="ORF">COD19_11070</name>
</gene>
<dbReference type="GO" id="GO:0032993">
    <property type="term" value="C:protein-DNA complex"/>
    <property type="evidence" value="ECO:0007669"/>
    <property type="project" value="TreeGrafter"/>
</dbReference>
<dbReference type="GO" id="GO:0000976">
    <property type="term" value="F:transcription cis-regulatory region binding"/>
    <property type="evidence" value="ECO:0007669"/>
    <property type="project" value="TreeGrafter"/>
</dbReference>
<feature type="domain" description="Response regulatory" evidence="10">
    <location>
        <begin position="5"/>
        <end position="117"/>
    </location>
</feature>
<evidence type="ECO:0000256" key="1">
    <source>
        <dbReference type="ARBA" id="ARBA00004496"/>
    </source>
</evidence>
<proteinExistence type="predicted"/>
<keyword evidence="4" id="KW-0902">Two-component regulatory system</keyword>
<keyword evidence="3 8" id="KW-0597">Phosphoprotein</keyword>
<dbReference type="Gene3D" id="3.40.50.2300">
    <property type="match status" value="1"/>
</dbReference>
<dbReference type="SUPFAM" id="SSF52172">
    <property type="entry name" value="CheY-like"/>
    <property type="match status" value="1"/>
</dbReference>
<dbReference type="PANTHER" id="PTHR48111:SF40">
    <property type="entry name" value="PHOSPHATE REGULON TRANSCRIPTIONAL REGULATORY PROTEIN PHOB"/>
    <property type="match status" value="1"/>
</dbReference>
<dbReference type="SMART" id="SM00862">
    <property type="entry name" value="Trans_reg_C"/>
    <property type="match status" value="1"/>
</dbReference>
<evidence type="ECO:0000259" key="11">
    <source>
        <dbReference type="PROSITE" id="PS51755"/>
    </source>
</evidence>
<reference evidence="12 13" key="1">
    <citation type="submission" date="2017-09" db="EMBL/GenBank/DDBJ databases">
        <title>Large-scale bioinformatics analysis of Bacillus genomes uncovers conserved roles of natural products in bacterial physiology.</title>
        <authorList>
            <consortium name="Agbiome Team Llc"/>
            <person name="Bleich R.M."/>
            <person name="Grubbs K.J."/>
            <person name="Santa Maria K.C."/>
            <person name="Allen S.E."/>
            <person name="Farag S."/>
            <person name="Shank E.A."/>
            <person name="Bowers A."/>
        </authorList>
    </citation>
    <scope>NUCLEOTIDE SEQUENCE [LARGE SCALE GENOMIC DNA]</scope>
    <source>
        <strain evidence="12 13">AFS040105</strain>
    </source>
</reference>
<evidence type="ECO:0000256" key="7">
    <source>
        <dbReference type="ARBA" id="ARBA00023163"/>
    </source>
</evidence>
<dbReference type="InterPro" id="IPR011006">
    <property type="entry name" value="CheY-like_superfamily"/>
</dbReference>
<feature type="DNA-binding region" description="OmpR/PhoB-type" evidence="9">
    <location>
        <begin position="124"/>
        <end position="219"/>
    </location>
</feature>
<dbReference type="FunFam" id="3.40.50.2300:FF:000001">
    <property type="entry name" value="DNA-binding response regulator PhoB"/>
    <property type="match status" value="1"/>
</dbReference>
<keyword evidence="6 9" id="KW-0238">DNA-binding</keyword>
<dbReference type="PROSITE" id="PS51755">
    <property type="entry name" value="OMPR_PHOB"/>
    <property type="match status" value="1"/>
</dbReference>
<dbReference type="InterPro" id="IPR001789">
    <property type="entry name" value="Sig_transdc_resp-reg_receiver"/>
</dbReference>
<dbReference type="FunFam" id="1.10.10.10:FF:000018">
    <property type="entry name" value="DNA-binding response regulator ResD"/>
    <property type="match status" value="1"/>
</dbReference>
<dbReference type="InterPro" id="IPR016032">
    <property type="entry name" value="Sig_transdc_resp-reg_C-effctor"/>
</dbReference>
<evidence type="ECO:0000256" key="4">
    <source>
        <dbReference type="ARBA" id="ARBA00023012"/>
    </source>
</evidence>
<protein>
    <submittedName>
        <fullName evidence="12">DNA-binding response regulator</fullName>
    </submittedName>
</protein>
<dbReference type="InterPro" id="IPR036388">
    <property type="entry name" value="WH-like_DNA-bd_sf"/>
</dbReference>
<dbReference type="PROSITE" id="PS50110">
    <property type="entry name" value="RESPONSE_REGULATORY"/>
    <property type="match status" value="1"/>
</dbReference>
<dbReference type="Proteomes" id="UP000225766">
    <property type="component" value="Unassembled WGS sequence"/>
</dbReference>
<evidence type="ECO:0000256" key="3">
    <source>
        <dbReference type="ARBA" id="ARBA00022553"/>
    </source>
</evidence>
<evidence type="ECO:0000259" key="10">
    <source>
        <dbReference type="PROSITE" id="PS50110"/>
    </source>
</evidence>
<comment type="caution">
    <text evidence="12">The sequence shown here is derived from an EMBL/GenBank/DDBJ whole genome shotgun (WGS) entry which is preliminary data.</text>
</comment>
<dbReference type="InterPro" id="IPR001867">
    <property type="entry name" value="OmpR/PhoB-type_DNA-bd"/>
</dbReference>
<dbReference type="GO" id="GO:0000156">
    <property type="term" value="F:phosphorelay response regulator activity"/>
    <property type="evidence" value="ECO:0007669"/>
    <property type="project" value="TreeGrafter"/>
</dbReference>
<keyword evidence="2" id="KW-0963">Cytoplasm</keyword>
<comment type="subcellular location">
    <subcellularLocation>
        <location evidence="1">Cytoplasm</location>
    </subcellularLocation>
</comment>
<dbReference type="InterPro" id="IPR039420">
    <property type="entry name" value="WalR-like"/>
</dbReference>
<evidence type="ECO:0000256" key="5">
    <source>
        <dbReference type="ARBA" id="ARBA00023015"/>
    </source>
</evidence>
<dbReference type="Pfam" id="PF00072">
    <property type="entry name" value="Response_reg"/>
    <property type="match status" value="1"/>
</dbReference>
<dbReference type="GO" id="GO:0005829">
    <property type="term" value="C:cytosol"/>
    <property type="evidence" value="ECO:0007669"/>
    <property type="project" value="TreeGrafter"/>
</dbReference>
<dbReference type="PANTHER" id="PTHR48111">
    <property type="entry name" value="REGULATOR OF RPOS"/>
    <property type="match status" value="1"/>
</dbReference>
<organism evidence="12 13">
    <name type="scientific">Bacillus cereus</name>
    <dbReference type="NCBI Taxonomy" id="1396"/>
    <lineage>
        <taxon>Bacteria</taxon>
        <taxon>Bacillati</taxon>
        <taxon>Bacillota</taxon>
        <taxon>Bacilli</taxon>
        <taxon>Bacillales</taxon>
        <taxon>Bacillaceae</taxon>
        <taxon>Bacillus</taxon>
        <taxon>Bacillus cereus group</taxon>
    </lineage>
</organism>
<evidence type="ECO:0000256" key="8">
    <source>
        <dbReference type="PROSITE-ProRule" id="PRU00169"/>
    </source>
</evidence>
<evidence type="ECO:0000313" key="12">
    <source>
        <dbReference type="EMBL" id="PGU02854.1"/>
    </source>
</evidence>
<dbReference type="AlphaFoldDB" id="A0A2C1LXA1"/>
<dbReference type="CDD" id="cd00383">
    <property type="entry name" value="trans_reg_C"/>
    <property type="match status" value="1"/>
</dbReference>
<dbReference type="Pfam" id="PF00486">
    <property type="entry name" value="Trans_reg_C"/>
    <property type="match status" value="1"/>
</dbReference>
<sequence length="219" mass="25508">MRAEKILIVEDEPTISDLINLNLKMVNYETIQVYNGRNALELIETEQFDLILLDVMLPEIDGFSILDKIKHKDIPVIFLSAKSSITDKVRGLKMGADDYIGKPFESIELLARVETVLRRYSKKNNAISFGNLEIYIEEMLVKKDGNSIDLTLKEFELLCLLIQNKGMALSRERILEKIWGYDYLGETRTVDMHIQRIRKKLDLDEKIRTVHKVGYRWET</sequence>
<keyword evidence="7" id="KW-0804">Transcription</keyword>
<dbReference type="SUPFAM" id="SSF46894">
    <property type="entry name" value="C-terminal effector domain of the bipartite response regulators"/>
    <property type="match status" value="1"/>
</dbReference>
<dbReference type="Gene3D" id="1.10.10.10">
    <property type="entry name" value="Winged helix-like DNA-binding domain superfamily/Winged helix DNA-binding domain"/>
    <property type="match status" value="1"/>
</dbReference>
<evidence type="ECO:0000313" key="13">
    <source>
        <dbReference type="Proteomes" id="UP000225766"/>
    </source>
</evidence>
<feature type="domain" description="OmpR/PhoB-type" evidence="11">
    <location>
        <begin position="124"/>
        <end position="219"/>
    </location>
</feature>
<accession>A0A2C1LXA1</accession>
<dbReference type="Gene3D" id="6.10.250.690">
    <property type="match status" value="1"/>
</dbReference>
<dbReference type="CDD" id="cd17574">
    <property type="entry name" value="REC_OmpR"/>
    <property type="match status" value="1"/>
</dbReference>
<name>A0A2C1LXA1_BACCE</name>
<evidence type="ECO:0000256" key="6">
    <source>
        <dbReference type="ARBA" id="ARBA00023125"/>
    </source>
</evidence>
<dbReference type="GO" id="GO:0006355">
    <property type="term" value="P:regulation of DNA-templated transcription"/>
    <property type="evidence" value="ECO:0007669"/>
    <property type="project" value="InterPro"/>
</dbReference>
<keyword evidence="5" id="KW-0805">Transcription regulation</keyword>
<dbReference type="SMART" id="SM00448">
    <property type="entry name" value="REC"/>
    <property type="match status" value="1"/>
</dbReference>
<evidence type="ECO:0000256" key="2">
    <source>
        <dbReference type="ARBA" id="ARBA00022490"/>
    </source>
</evidence>
<dbReference type="EMBL" id="NUMG01000010">
    <property type="protein sequence ID" value="PGU02854.1"/>
    <property type="molecule type" value="Genomic_DNA"/>
</dbReference>
<feature type="modified residue" description="4-aspartylphosphate" evidence="8">
    <location>
        <position position="54"/>
    </location>
</feature>
<evidence type="ECO:0000256" key="9">
    <source>
        <dbReference type="PROSITE-ProRule" id="PRU01091"/>
    </source>
</evidence>
<dbReference type="RefSeq" id="WP_098882597.1">
    <property type="nucleotide sequence ID" value="NZ_NUMG01000010.1"/>
</dbReference>